<accession>A0A4S2FGJ0</accession>
<dbReference type="GO" id="GO:0016891">
    <property type="term" value="F:RNA endonuclease activity producing 5'-phosphomonoesters, hydrolytic mechanism"/>
    <property type="evidence" value="ECO:0007669"/>
    <property type="project" value="TreeGrafter"/>
</dbReference>
<dbReference type="GO" id="GO:0006793">
    <property type="term" value="P:phosphorus metabolic process"/>
    <property type="evidence" value="ECO:0007669"/>
    <property type="project" value="UniProtKB-ARBA"/>
</dbReference>
<dbReference type="InterPro" id="IPR001736">
    <property type="entry name" value="PLipase_D/transphosphatidylase"/>
</dbReference>
<evidence type="ECO:0000259" key="7">
    <source>
        <dbReference type="PROSITE" id="PS50035"/>
    </source>
</evidence>
<name>A0A4S2FGJ0_9BACT</name>
<evidence type="ECO:0000256" key="4">
    <source>
        <dbReference type="ARBA" id="ARBA00022801"/>
    </source>
</evidence>
<dbReference type="GO" id="GO:0016042">
    <property type="term" value="P:lipid catabolic process"/>
    <property type="evidence" value="ECO:0007669"/>
    <property type="project" value="UniProtKB-KW"/>
</dbReference>
<evidence type="ECO:0000256" key="6">
    <source>
        <dbReference type="ARBA" id="ARBA00023098"/>
    </source>
</evidence>
<dbReference type="SUPFAM" id="SSF56024">
    <property type="entry name" value="Phospholipase D/nuclease"/>
    <property type="match status" value="1"/>
</dbReference>
<evidence type="ECO:0000256" key="3">
    <source>
        <dbReference type="ARBA" id="ARBA00012027"/>
    </source>
</evidence>
<evidence type="ECO:0000256" key="5">
    <source>
        <dbReference type="ARBA" id="ARBA00022963"/>
    </source>
</evidence>
<feature type="domain" description="PLD phosphodiesterase" evidence="7">
    <location>
        <begin position="148"/>
        <end position="175"/>
    </location>
</feature>
<comment type="similarity">
    <text evidence="2">Belongs to the phospholipase D family.</text>
</comment>
<evidence type="ECO:0000313" key="8">
    <source>
        <dbReference type="EMBL" id="TGY67892.1"/>
    </source>
</evidence>
<evidence type="ECO:0000256" key="2">
    <source>
        <dbReference type="ARBA" id="ARBA00008664"/>
    </source>
</evidence>
<dbReference type="Gene3D" id="3.30.870.10">
    <property type="entry name" value="Endonuclease Chain A"/>
    <property type="match status" value="1"/>
</dbReference>
<dbReference type="InterPro" id="IPR051406">
    <property type="entry name" value="PLD_domain"/>
</dbReference>
<organism evidence="8 9">
    <name type="scientific">Phocaeicola sartorii</name>
    <dbReference type="NCBI Taxonomy" id="671267"/>
    <lineage>
        <taxon>Bacteria</taxon>
        <taxon>Pseudomonadati</taxon>
        <taxon>Bacteroidota</taxon>
        <taxon>Bacteroidia</taxon>
        <taxon>Bacteroidales</taxon>
        <taxon>Bacteroidaceae</taxon>
        <taxon>Phocaeicola</taxon>
    </lineage>
</organism>
<dbReference type="PANTHER" id="PTHR43856">
    <property type="entry name" value="CARDIOLIPIN HYDROLASE"/>
    <property type="match status" value="1"/>
</dbReference>
<dbReference type="Proteomes" id="UP000310760">
    <property type="component" value="Unassembled WGS sequence"/>
</dbReference>
<protein>
    <recommendedName>
        <fullName evidence="3">phospholipase D</fullName>
        <ecNumber evidence="3">3.1.4.4</ecNumber>
    </recommendedName>
</protein>
<keyword evidence="4" id="KW-0378">Hydrolase</keyword>
<dbReference type="CDD" id="cd09174">
    <property type="entry name" value="PLDc_Nuc_like_unchar2"/>
    <property type="match status" value="1"/>
</dbReference>
<comment type="caution">
    <text evidence="8">The sequence shown here is derived from an EMBL/GenBank/DDBJ whole genome shotgun (WGS) entry which is preliminary data.</text>
</comment>
<dbReference type="InterPro" id="IPR025202">
    <property type="entry name" value="PLD-like_dom"/>
</dbReference>
<proteinExistence type="inferred from homology"/>
<dbReference type="EMBL" id="SRYJ01000050">
    <property type="protein sequence ID" value="TGY67892.1"/>
    <property type="molecule type" value="Genomic_DNA"/>
</dbReference>
<keyword evidence="5" id="KW-0442">Lipid degradation</keyword>
<evidence type="ECO:0000313" key="9">
    <source>
        <dbReference type="Proteomes" id="UP000310760"/>
    </source>
</evidence>
<gene>
    <name evidence="8" type="ORF">E5339_18330</name>
</gene>
<dbReference type="Pfam" id="PF13091">
    <property type="entry name" value="PLDc_2"/>
    <property type="match status" value="1"/>
</dbReference>
<evidence type="ECO:0000256" key="1">
    <source>
        <dbReference type="ARBA" id="ARBA00000798"/>
    </source>
</evidence>
<sequence length="210" mass="24356">MDGGYAKANAIITIPTDVFDIVNDNVTKNLCIAIDKILQSTDCGLEIISLEFVPGNISQIEDDIPELEVLFEEQKNKIIKEITDAKFSIWIAVAWFTLDEIYKLLIQKRKEGLNIRIIIIDDEINRCKYEQYKSSLNILCYPKFGAYNNNLMHHKFCIIDLDKVVHGSFNWSKKAEYNKETVEVVKSRKSAEDFAEQFKKLYLEILNHKQ</sequence>
<reference evidence="8 9" key="1">
    <citation type="submission" date="2019-04" db="EMBL/GenBank/DDBJ databases">
        <title>Microbes associate with the intestines of laboratory mice.</title>
        <authorList>
            <person name="Navarre W."/>
            <person name="Wong E."/>
            <person name="Huang K."/>
            <person name="Tropini C."/>
            <person name="Ng K."/>
            <person name="Yu B."/>
        </authorList>
    </citation>
    <scope>NUCLEOTIDE SEQUENCE [LARGE SCALE GENOMIC DNA]</scope>
    <source>
        <strain evidence="8 9">NM22_B1</strain>
    </source>
</reference>
<keyword evidence="6" id="KW-0443">Lipid metabolism</keyword>
<dbReference type="AlphaFoldDB" id="A0A4S2FGJ0"/>
<dbReference type="PANTHER" id="PTHR43856:SF1">
    <property type="entry name" value="MITOCHONDRIAL CARDIOLIPIN HYDROLASE"/>
    <property type="match status" value="1"/>
</dbReference>
<dbReference type="EC" id="3.1.4.4" evidence="3"/>
<comment type="catalytic activity">
    <reaction evidence="1">
        <text>a 1,2-diacyl-sn-glycero-3-phosphocholine + H2O = a 1,2-diacyl-sn-glycero-3-phosphate + choline + H(+)</text>
        <dbReference type="Rhea" id="RHEA:14445"/>
        <dbReference type="ChEBI" id="CHEBI:15354"/>
        <dbReference type="ChEBI" id="CHEBI:15377"/>
        <dbReference type="ChEBI" id="CHEBI:15378"/>
        <dbReference type="ChEBI" id="CHEBI:57643"/>
        <dbReference type="ChEBI" id="CHEBI:58608"/>
        <dbReference type="EC" id="3.1.4.4"/>
    </reaction>
</comment>
<dbReference type="PROSITE" id="PS50035">
    <property type="entry name" value="PLD"/>
    <property type="match status" value="1"/>
</dbReference>
<dbReference type="GO" id="GO:0004630">
    <property type="term" value="F:phospholipase D activity"/>
    <property type="evidence" value="ECO:0007669"/>
    <property type="project" value="UniProtKB-EC"/>
</dbReference>